<keyword evidence="1" id="KW-0472">Membrane</keyword>
<reference evidence="2 3" key="1">
    <citation type="submission" date="2019-04" db="EMBL/GenBank/DDBJ databases">
        <title>Fungal friends and foes A comparative genomics study of 23 Aspergillus species from section Flavi.</title>
        <authorList>
            <consortium name="DOE Joint Genome Institute"/>
            <person name="Kjaerbolling I."/>
            <person name="Vesth T.C."/>
            <person name="Frisvad J.C."/>
            <person name="Nybo J.L."/>
            <person name="Theobald S."/>
            <person name="Kildgaard S."/>
            <person name="Petersen T.I."/>
            <person name="Kuo A."/>
            <person name="Sato A."/>
            <person name="Lyhne E.K."/>
            <person name="Kogle M.E."/>
            <person name="Wiebenga A."/>
            <person name="Kun R.S."/>
            <person name="Lubbers R.J."/>
            <person name="Makela M.R."/>
            <person name="Barry K."/>
            <person name="Chovatia M."/>
            <person name="Clum A."/>
            <person name="Daum C."/>
            <person name="Haridas S."/>
            <person name="He G."/>
            <person name="LaButti K."/>
            <person name="Lipzen A."/>
            <person name="Mondo S."/>
            <person name="Pangilinan J."/>
            <person name="Riley R."/>
            <person name="Salamov A."/>
            <person name="Simmons B.A."/>
            <person name="Magnuson J.K."/>
            <person name="Henrissat B."/>
            <person name="Mortensen U.H."/>
            <person name="Larsen T.O."/>
            <person name="De vries R.P."/>
            <person name="Grigoriev I.V."/>
            <person name="Machida M."/>
            <person name="Baker S.E."/>
            <person name="Andersen M.R."/>
        </authorList>
    </citation>
    <scope>NUCLEOTIDE SEQUENCE [LARGE SCALE GENOMIC DNA]</scope>
    <source>
        <strain evidence="2 3">CBS 126849</strain>
    </source>
</reference>
<sequence>MWLPIMLAPKMALCSSMRPADTHLDRRLGVRFASFSWSRFPFHEIPIASFPAIFQPPYRSLNTNRRNASVLYLVFGGGSPLAWLVLGLYRPLFCRVIPLNRPQNGPIGGIDYGYIRTSRVTGTEITTVGGYAGSTTTLRDVFSKSIENLQAYHFDLGVSRSQVFYAIITTAISLYGCH</sequence>
<organism evidence="2 3">
    <name type="scientific">Aspergillus novoparasiticus</name>
    <dbReference type="NCBI Taxonomy" id="986946"/>
    <lineage>
        <taxon>Eukaryota</taxon>
        <taxon>Fungi</taxon>
        <taxon>Dikarya</taxon>
        <taxon>Ascomycota</taxon>
        <taxon>Pezizomycotina</taxon>
        <taxon>Eurotiomycetes</taxon>
        <taxon>Eurotiomycetidae</taxon>
        <taxon>Eurotiales</taxon>
        <taxon>Aspergillaceae</taxon>
        <taxon>Aspergillus</taxon>
        <taxon>Aspergillus subgen. Circumdati</taxon>
    </lineage>
</organism>
<name>A0A5N6E7D9_9EURO</name>
<dbReference type="Proteomes" id="UP000326799">
    <property type="component" value="Unassembled WGS sequence"/>
</dbReference>
<evidence type="ECO:0000256" key="1">
    <source>
        <dbReference type="SAM" id="Phobius"/>
    </source>
</evidence>
<keyword evidence="1" id="KW-1133">Transmembrane helix</keyword>
<dbReference type="AlphaFoldDB" id="A0A5N6E7D9"/>
<accession>A0A5N6E7D9</accession>
<protein>
    <submittedName>
        <fullName evidence="2">Uncharacterized protein</fullName>
    </submittedName>
</protein>
<evidence type="ECO:0000313" key="2">
    <source>
        <dbReference type="EMBL" id="KAB8213229.1"/>
    </source>
</evidence>
<keyword evidence="1" id="KW-0812">Transmembrane</keyword>
<proteinExistence type="predicted"/>
<dbReference type="EMBL" id="ML733661">
    <property type="protein sequence ID" value="KAB8213229.1"/>
    <property type="molecule type" value="Genomic_DNA"/>
</dbReference>
<gene>
    <name evidence="2" type="ORF">BDV33DRAFT_73206</name>
</gene>
<feature type="transmembrane region" description="Helical" evidence="1">
    <location>
        <begin position="69"/>
        <end position="89"/>
    </location>
</feature>
<keyword evidence="3" id="KW-1185">Reference proteome</keyword>
<evidence type="ECO:0000313" key="3">
    <source>
        <dbReference type="Proteomes" id="UP000326799"/>
    </source>
</evidence>